<sequence length="212" mass="23434">MAIAAANMLDVRAEVIRRLYVYRDVIIDTASGGDSSSIISAGGTDTVHLESAVYTSNDYVSAWVYVPGVASPQQSRVTVYDRDAGDLTISPVIGASASSEPYEIHYLIPPTRLNDWIKIRAREGSSGAMTTIAEGTAINIDKFTLAEGVLADALTYLAKRETGEVRTLFEQEADHHELLWLRRLALRGLRPLVVRLNIQREDTEQAQVLRRF</sequence>
<reference evidence="1" key="1">
    <citation type="journal article" date="2015" name="Nature">
        <title>Complex archaea that bridge the gap between prokaryotes and eukaryotes.</title>
        <authorList>
            <person name="Spang A."/>
            <person name="Saw J.H."/>
            <person name="Jorgensen S.L."/>
            <person name="Zaremba-Niedzwiedzka K."/>
            <person name="Martijn J."/>
            <person name="Lind A.E."/>
            <person name="van Eijk R."/>
            <person name="Schleper C."/>
            <person name="Guy L."/>
            <person name="Ettema T.J."/>
        </authorList>
    </citation>
    <scope>NUCLEOTIDE SEQUENCE</scope>
</reference>
<dbReference type="AlphaFoldDB" id="A0A0F9NXH7"/>
<dbReference type="EMBL" id="LAZR01006245">
    <property type="protein sequence ID" value="KKM93590.1"/>
    <property type="molecule type" value="Genomic_DNA"/>
</dbReference>
<comment type="caution">
    <text evidence="1">The sequence shown here is derived from an EMBL/GenBank/DDBJ whole genome shotgun (WGS) entry which is preliminary data.</text>
</comment>
<accession>A0A0F9NXH7</accession>
<proteinExistence type="predicted"/>
<organism evidence="1">
    <name type="scientific">marine sediment metagenome</name>
    <dbReference type="NCBI Taxonomy" id="412755"/>
    <lineage>
        <taxon>unclassified sequences</taxon>
        <taxon>metagenomes</taxon>
        <taxon>ecological metagenomes</taxon>
    </lineage>
</organism>
<gene>
    <name evidence="1" type="ORF">LCGC14_1206880</name>
</gene>
<evidence type="ECO:0000313" key="1">
    <source>
        <dbReference type="EMBL" id="KKM93590.1"/>
    </source>
</evidence>
<protein>
    <submittedName>
        <fullName evidence="1">Uncharacterized protein</fullName>
    </submittedName>
</protein>
<name>A0A0F9NXH7_9ZZZZ</name>